<sequence length="364" mass="41510">MENPNFYPDINNNNDDAPPSYPDNPIQFDGYQNLGFCAPEPGNNQPFLQEKNNVLPIFNDNQILTEEDAEDALVAFVGEHCCYGKGPVKNLEITDLKPSNTYRYILESFTETRSTKYVSEPYFQQIIVNTGAPPPHPWSIPVTPNQLFIDQKVLLEIPNTAQVEICKKCSGRGNRTCYSCSGRGRKSCIHCHGSGHKHNSNHHHRENCFFCSGTGFSNCHTCGHTGFILCKICSGSGRLKWYLQLTVEFKNNKDDFFSKTEFIPDELLRNCLTKNTFSDTNLRLFPITNHPNKYINEASSSLLGQHYTKFNQCKILSQRHEVDSIPINLVTYNYKNKILNYIIYGLESRVYAPDYPQKCCCNIL</sequence>
<evidence type="ECO:0000256" key="1">
    <source>
        <dbReference type="SAM" id="MobiDB-lite"/>
    </source>
</evidence>
<dbReference type="OrthoDB" id="3355217at2759"/>
<proteinExistence type="predicted"/>
<dbReference type="PANTHER" id="PTHR48465:SF1">
    <property type="entry name" value="PROTEIN SSUH2 HOMOLOG"/>
    <property type="match status" value="1"/>
</dbReference>
<name>A0A813WW72_9BILA</name>
<feature type="compositionally biased region" description="Low complexity" evidence="1">
    <location>
        <begin position="1"/>
        <end position="18"/>
    </location>
</feature>
<dbReference type="PANTHER" id="PTHR48465">
    <property type="entry name" value="PROTEIN SSUH2 HOMOLOG"/>
    <property type="match status" value="1"/>
</dbReference>
<evidence type="ECO:0008006" key="4">
    <source>
        <dbReference type="Google" id="ProtNLM"/>
    </source>
</evidence>
<protein>
    <recommendedName>
        <fullName evidence="4">SSUH2</fullName>
    </recommendedName>
</protein>
<dbReference type="InterPro" id="IPR052789">
    <property type="entry name" value="SSUH2_homolog"/>
</dbReference>
<dbReference type="EMBL" id="CAJNOC010001462">
    <property type="protein sequence ID" value="CAF0866937.1"/>
    <property type="molecule type" value="Genomic_DNA"/>
</dbReference>
<keyword evidence="3" id="KW-1185">Reference proteome</keyword>
<dbReference type="AlphaFoldDB" id="A0A813WW72"/>
<evidence type="ECO:0000313" key="2">
    <source>
        <dbReference type="EMBL" id="CAF0866937.1"/>
    </source>
</evidence>
<accession>A0A813WW72</accession>
<comment type="caution">
    <text evidence="2">The sequence shown here is derived from an EMBL/GenBank/DDBJ whole genome shotgun (WGS) entry which is preliminary data.</text>
</comment>
<feature type="region of interest" description="Disordered" evidence="1">
    <location>
        <begin position="1"/>
        <end position="20"/>
    </location>
</feature>
<gene>
    <name evidence="2" type="ORF">OXX778_LOCUS9731</name>
</gene>
<dbReference type="Proteomes" id="UP000663879">
    <property type="component" value="Unassembled WGS sequence"/>
</dbReference>
<reference evidence="2" key="1">
    <citation type="submission" date="2021-02" db="EMBL/GenBank/DDBJ databases">
        <authorList>
            <person name="Nowell W R."/>
        </authorList>
    </citation>
    <scope>NUCLEOTIDE SEQUENCE</scope>
    <source>
        <strain evidence="2">Ploen Becks lab</strain>
    </source>
</reference>
<evidence type="ECO:0000313" key="3">
    <source>
        <dbReference type="Proteomes" id="UP000663879"/>
    </source>
</evidence>
<organism evidence="2 3">
    <name type="scientific">Brachionus calyciflorus</name>
    <dbReference type="NCBI Taxonomy" id="104777"/>
    <lineage>
        <taxon>Eukaryota</taxon>
        <taxon>Metazoa</taxon>
        <taxon>Spiralia</taxon>
        <taxon>Gnathifera</taxon>
        <taxon>Rotifera</taxon>
        <taxon>Eurotatoria</taxon>
        <taxon>Monogononta</taxon>
        <taxon>Pseudotrocha</taxon>
        <taxon>Ploima</taxon>
        <taxon>Brachionidae</taxon>
        <taxon>Brachionus</taxon>
    </lineage>
</organism>